<sequence>MNLRKLLIGLLSMLIISTISYGLQIEEPEYQPKIIHPGDDVDLWIKIVNDNYENKVKNIVVEVTPHYPFELRQVNPTKGKVIINSLNPGEPYTAYFKLHVNENAPSNDYRIDVKVNYDEVYEDNGKETVVHYNFTKVYYIHIYGTASFEISGNTNLTPAKTEVVPINIKNTGTGTAKEVNVYIGYKLNPTPVGSEIKTVEYPGGITTEEQKNIIYPTVISLTDLPISPVDITKFYLGALKPDSKKTINVKFHVSPNLVEGVYQIPIVVTWTDEDGSKKAEQISLGVYVKGDIILSISNVVTDPKEIKPGDNYVRIDTTITNNGHAEAKDVKLKLITKYPFKDSWSNCNIKDIGNLKPGESKTVSFFVDVNKYAKTEHYQLPIEFSYLDPQDNKHKGIKYIDIYVKSKPLFEILTKEVNVTAGKENKVYIKIKNIGSEKAERVKISVIKNSGQPFDYPIKSDTIGTLYPNQTGVGVISIDVDKSAPTKPYIITLEIRCAGDSDEGDNNVYIYQEPLKVNVISSNGSTIVPILIGTIILVIIIGIYIKFMKNRKNHE</sequence>
<protein>
    <recommendedName>
        <fullName evidence="4">CARDB domain-containing protein</fullName>
    </recommendedName>
</protein>
<evidence type="ECO:0008006" key="4">
    <source>
        <dbReference type="Google" id="ProtNLM"/>
    </source>
</evidence>
<dbReference type="InterPro" id="IPR013783">
    <property type="entry name" value="Ig-like_fold"/>
</dbReference>
<dbReference type="KEGG" id="mesg:MLAUSG7_1023"/>
<keyword evidence="1" id="KW-0812">Transmembrane</keyword>
<proteinExistence type="predicted"/>
<reference evidence="2 3" key="1">
    <citation type="submission" date="2020-04" db="EMBL/GenBank/DDBJ databases">
        <authorList>
            <consortium name="Genoscope - CEA"/>
            <person name="William W."/>
        </authorList>
    </citation>
    <scope>NUCLEOTIDE SEQUENCE [LARGE SCALE GENOMIC DNA]</scope>
    <source>
        <strain evidence="2 3">SG7</strain>
    </source>
</reference>
<dbReference type="PANTHER" id="PTHR35902">
    <property type="entry name" value="S-LAYER DOMAIN-LIKE PROTEIN-RELATED"/>
    <property type="match status" value="1"/>
</dbReference>
<feature type="transmembrane region" description="Helical" evidence="1">
    <location>
        <begin position="526"/>
        <end position="545"/>
    </location>
</feature>
<dbReference type="AlphaFoldDB" id="A0A8D6PXA6"/>
<dbReference type="GeneID" id="65883821"/>
<organism evidence="2 3">
    <name type="scientific">Methanocaldococcus lauensis</name>
    <dbReference type="NCBI Taxonomy" id="2546128"/>
    <lineage>
        <taxon>Archaea</taxon>
        <taxon>Methanobacteriati</taxon>
        <taxon>Methanobacteriota</taxon>
        <taxon>Methanomada group</taxon>
        <taxon>Methanococci</taxon>
        <taxon>Methanococcales</taxon>
        <taxon>Methanocaldococcaceae</taxon>
        <taxon>Methanocaldococcus</taxon>
    </lineage>
</organism>
<name>A0A8D6PXA6_9EURY</name>
<keyword evidence="1" id="KW-0472">Membrane</keyword>
<accession>A0A8D6PXA6</accession>
<keyword evidence="1" id="KW-1133">Transmembrane helix</keyword>
<dbReference type="Gene3D" id="2.60.40.10">
    <property type="entry name" value="Immunoglobulins"/>
    <property type="match status" value="2"/>
</dbReference>
<evidence type="ECO:0000313" key="2">
    <source>
        <dbReference type="EMBL" id="CAB3289036.1"/>
    </source>
</evidence>
<evidence type="ECO:0000256" key="1">
    <source>
        <dbReference type="SAM" id="Phobius"/>
    </source>
</evidence>
<dbReference type="RefSeq" id="WP_214399391.1">
    <property type="nucleotide sequence ID" value="NZ_LR792632.1"/>
</dbReference>
<keyword evidence="3" id="KW-1185">Reference proteome</keyword>
<dbReference type="EMBL" id="LR792632">
    <property type="protein sequence ID" value="CAB3289036.1"/>
    <property type="molecule type" value="Genomic_DNA"/>
</dbReference>
<gene>
    <name evidence="2" type="ORF">MLAUSG7_1023</name>
</gene>
<evidence type="ECO:0000313" key="3">
    <source>
        <dbReference type="Proteomes" id="UP000679213"/>
    </source>
</evidence>
<dbReference type="PANTHER" id="PTHR35902:SF3">
    <property type="entry name" value="NPCBM-ASSOCIATED, NEW3 DOMAIN OF ALPHA-GALACTOSIDASE"/>
    <property type="match status" value="1"/>
</dbReference>
<dbReference type="Proteomes" id="UP000679213">
    <property type="component" value="Chromosome I"/>
</dbReference>